<evidence type="ECO:0000313" key="3">
    <source>
        <dbReference type="Proteomes" id="UP000252884"/>
    </source>
</evidence>
<keyword evidence="3" id="KW-1185">Reference proteome</keyword>
<keyword evidence="1" id="KW-1133">Transmembrane helix</keyword>
<dbReference type="EMBL" id="QPJK01000001">
    <property type="protein sequence ID" value="RCW75862.1"/>
    <property type="molecule type" value="Genomic_DNA"/>
</dbReference>
<evidence type="ECO:0000256" key="1">
    <source>
        <dbReference type="SAM" id="Phobius"/>
    </source>
</evidence>
<gene>
    <name evidence="2" type="ORF">DES41_101465</name>
</gene>
<proteinExistence type="predicted"/>
<keyword evidence="1" id="KW-0472">Membrane</keyword>
<comment type="caution">
    <text evidence="2">The sequence shown here is derived from an EMBL/GenBank/DDBJ whole genome shotgun (WGS) entry which is preliminary data.</text>
</comment>
<dbReference type="AlphaFoldDB" id="A0A368Y6M8"/>
<protein>
    <submittedName>
        <fullName evidence="2">Uncharacterized protein</fullName>
    </submittedName>
</protein>
<sequence length="63" mass="6994">MRAMRSAPEFLHDKPLVKATAFPPPPPRVPSLWRHVRVTFVLHALAMVTVLTAITALIERAAP</sequence>
<reference evidence="2 3" key="1">
    <citation type="submission" date="2018-07" db="EMBL/GenBank/DDBJ databases">
        <title>Genomic Encyclopedia of Type Strains, Phase IV (KMG-IV): sequencing the most valuable type-strain genomes for metagenomic binning, comparative biology and taxonomic classification.</title>
        <authorList>
            <person name="Goeker M."/>
        </authorList>
    </citation>
    <scope>NUCLEOTIDE SEQUENCE [LARGE SCALE GENOMIC DNA]</scope>
    <source>
        <strain evidence="2 3">DSM 21634</strain>
    </source>
</reference>
<feature type="transmembrane region" description="Helical" evidence="1">
    <location>
        <begin position="38"/>
        <end position="58"/>
    </location>
</feature>
<organism evidence="2 3">
    <name type="scientific">Pseudorhodoferax soli</name>
    <dbReference type="NCBI Taxonomy" id="545864"/>
    <lineage>
        <taxon>Bacteria</taxon>
        <taxon>Pseudomonadati</taxon>
        <taxon>Pseudomonadota</taxon>
        <taxon>Betaproteobacteria</taxon>
        <taxon>Burkholderiales</taxon>
        <taxon>Comamonadaceae</taxon>
    </lineage>
</organism>
<dbReference type="Proteomes" id="UP000252884">
    <property type="component" value="Unassembled WGS sequence"/>
</dbReference>
<name>A0A368Y6M8_9BURK</name>
<keyword evidence="1" id="KW-0812">Transmembrane</keyword>
<evidence type="ECO:0000313" key="2">
    <source>
        <dbReference type="EMBL" id="RCW75862.1"/>
    </source>
</evidence>
<accession>A0A368Y6M8</accession>